<dbReference type="InterPro" id="IPR004035">
    <property type="entry name" value="Endouclease-III_FeS-bd_BS"/>
</dbReference>
<dbReference type="PROSITE" id="PS01155">
    <property type="entry name" value="ENDONUCLEASE_III_2"/>
    <property type="match status" value="1"/>
</dbReference>
<comment type="function">
    <text evidence="13">DNA repair enzyme that has both DNA N-glycosylase activity and AP-lyase activity. The DNA N-glycosylase activity releases various damaged pyrimidines from DNA by cleaving the N-glycosidic bond, leaving an AP (apurinic/apyrimidinic) site. The AP-lyase activity cleaves the phosphodiester bond 3' to the AP site by a beta-elimination, leaving a 3'-terminal unsaturated sugar and a product with a terminal 5'-phosphate.</text>
</comment>
<dbReference type="InterPro" id="IPR005759">
    <property type="entry name" value="Nth"/>
</dbReference>
<evidence type="ECO:0000256" key="3">
    <source>
        <dbReference type="ARBA" id="ARBA00022723"/>
    </source>
</evidence>
<evidence type="ECO:0000256" key="11">
    <source>
        <dbReference type="ARBA" id="ARBA00023295"/>
    </source>
</evidence>
<dbReference type="SMART" id="SM00525">
    <property type="entry name" value="FES"/>
    <property type="match status" value="1"/>
</dbReference>
<comment type="cofactor">
    <cofactor evidence="13">
        <name>[4Fe-4S] cluster</name>
        <dbReference type="ChEBI" id="CHEBI:49883"/>
    </cofactor>
    <text evidence="13">Binds 1 [4Fe-4S] cluster.</text>
</comment>
<gene>
    <name evidence="15" type="primary">nth_1</name>
    <name evidence="13" type="synonym">nth</name>
    <name evidence="15" type="ORF">MsAc7_04060</name>
</gene>
<dbReference type="Proteomes" id="UP001303587">
    <property type="component" value="Chromosome"/>
</dbReference>
<evidence type="ECO:0000256" key="10">
    <source>
        <dbReference type="ARBA" id="ARBA00023239"/>
    </source>
</evidence>
<evidence type="ECO:0000313" key="15">
    <source>
        <dbReference type="EMBL" id="WNY24879.1"/>
    </source>
</evidence>
<evidence type="ECO:0000313" key="16">
    <source>
        <dbReference type="Proteomes" id="UP001303587"/>
    </source>
</evidence>
<keyword evidence="7 13" id="KW-0411">Iron-sulfur</keyword>
<dbReference type="GO" id="GO:0003677">
    <property type="term" value="F:DNA binding"/>
    <property type="evidence" value="ECO:0007669"/>
    <property type="project" value="UniProtKB-UniRule"/>
</dbReference>
<evidence type="ECO:0000259" key="14">
    <source>
        <dbReference type="SMART" id="SM00478"/>
    </source>
</evidence>
<evidence type="ECO:0000256" key="6">
    <source>
        <dbReference type="ARBA" id="ARBA00023004"/>
    </source>
</evidence>
<feature type="binding site" evidence="13">
    <location>
        <position position="237"/>
    </location>
    <ligand>
        <name>[4Fe-4S] cluster</name>
        <dbReference type="ChEBI" id="CHEBI:49883"/>
    </ligand>
</feature>
<name>A0AA96V1S5_9EURY</name>
<dbReference type="SUPFAM" id="SSF48150">
    <property type="entry name" value="DNA-glycosylase"/>
    <property type="match status" value="1"/>
</dbReference>
<evidence type="ECO:0000256" key="12">
    <source>
        <dbReference type="ARBA" id="ARBA00052915"/>
    </source>
</evidence>
<dbReference type="Gene3D" id="1.10.1670.10">
    <property type="entry name" value="Helix-hairpin-Helix base-excision DNA repair enzymes (C-terminal)"/>
    <property type="match status" value="1"/>
</dbReference>
<dbReference type="CDD" id="cd00056">
    <property type="entry name" value="ENDO3c"/>
    <property type="match status" value="1"/>
</dbReference>
<feature type="domain" description="HhH-GPD" evidence="14">
    <location>
        <begin position="77"/>
        <end position="225"/>
    </location>
</feature>
<evidence type="ECO:0000256" key="1">
    <source>
        <dbReference type="ARBA" id="ARBA00008343"/>
    </source>
</evidence>
<protein>
    <recommendedName>
        <fullName evidence="13">Endonuclease III</fullName>
        <ecNumber evidence="13">4.2.99.18</ecNumber>
    </recommendedName>
    <alternativeName>
        <fullName evidence="13">DNA-(apurinic or apyrimidinic site) lyase</fullName>
    </alternativeName>
</protein>
<dbReference type="GO" id="GO:0046872">
    <property type="term" value="F:metal ion binding"/>
    <property type="evidence" value="ECO:0007669"/>
    <property type="project" value="UniProtKB-KW"/>
</dbReference>
<dbReference type="InterPro" id="IPR003265">
    <property type="entry name" value="HhH-GPD_domain"/>
</dbReference>
<dbReference type="InterPro" id="IPR000445">
    <property type="entry name" value="HhH_motif"/>
</dbReference>
<dbReference type="PANTHER" id="PTHR10359:SF18">
    <property type="entry name" value="ENDONUCLEASE III"/>
    <property type="match status" value="1"/>
</dbReference>
<dbReference type="GO" id="GO:0140078">
    <property type="term" value="F:class I DNA-(apurinic or apyrimidinic site) endonuclease activity"/>
    <property type="evidence" value="ECO:0007669"/>
    <property type="project" value="UniProtKB-EC"/>
</dbReference>
<keyword evidence="5 13" id="KW-0378">Hydrolase</keyword>
<comment type="catalytic activity">
    <reaction evidence="13">
        <text>2'-deoxyribonucleotide-(2'-deoxyribose 5'-phosphate)-2'-deoxyribonucleotide-DNA = a 3'-end 2'-deoxyribonucleotide-(2,3-dehydro-2,3-deoxyribose 5'-phosphate)-DNA + a 5'-end 5'-phospho-2'-deoxyribonucleoside-DNA + H(+)</text>
        <dbReference type="Rhea" id="RHEA:66592"/>
        <dbReference type="Rhea" id="RHEA-COMP:13180"/>
        <dbReference type="Rhea" id="RHEA-COMP:16897"/>
        <dbReference type="Rhea" id="RHEA-COMP:17067"/>
        <dbReference type="ChEBI" id="CHEBI:15378"/>
        <dbReference type="ChEBI" id="CHEBI:136412"/>
        <dbReference type="ChEBI" id="CHEBI:157695"/>
        <dbReference type="ChEBI" id="CHEBI:167181"/>
        <dbReference type="EC" id="4.2.99.18"/>
    </reaction>
</comment>
<dbReference type="Gene3D" id="1.10.340.30">
    <property type="entry name" value="Hypothetical protein, domain 2"/>
    <property type="match status" value="1"/>
</dbReference>
<dbReference type="Pfam" id="PF00730">
    <property type="entry name" value="HhH-GPD"/>
    <property type="match status" value="1"/>
</dbReference>
<organism evidence="15 16">
    <name type="scientific">Methanolapillus millepedarum</name>
    <dbReference type="NCBI Taxonomy" id="3028296"/>
    <lineage>
        <taxon>Archaea</taxon>
        <taxon>Methanobacteriati</taxon>
        <taxon>Methanobacteriota</taxon>
        <taxon>Stenosarchaea group</taxon>
        <taxon>Methanomicrobia</taxon>
        <taxon>Methanosarcinales</taxon>
        <taxon>Methanosarcinaceae</taxon>
        <taxon>Methanolapillus</taxon>
    </lineage>
</organism>
<dbReference type="GO" id="GO:0051539">
    <property type="term" value="F:4 iron, 4 sulfur cluster binding"/>
    <property type="evidence" value="ECO:0007669"/>
    <property type="project" value="UniProtKB-UniRule"/>
</dbReference>
<dbReference type="EC" id="4.2.99.18" evidence="13"/>
<feature type="binding site" evidence="13">
    <location>
        <position position="227"/>
    </location>
    <ligand>
        <name>[4Fe-4S] cluster</name>
        <dbReference type="ChEBI" id="CHEBI:49883"/>
    </ligand>
</feature>
<dbReference type="NCBIfam" id="TIGR01083">
    <property type="entry name" value="nth"/>
    <property type="match status" value="1"/>
</dbReference>
<evidence type="ECO:0000256" key="4">
    <source>
        <dbReference type="ARBA" id="ARBA00022763"/>
    </source>
</evidence>
<keyword evidence="6 13" id="KW-0408">Iron</keyword>
<comment type="catalytic activity">
    <reaction evidence="12">
        <text>Hydrolyzes mismatched double-stranded DNA and polynucleotides, releasing free thymine.</text>
        <dbReference type="EC" id="3.2.2.29"/>
    </reaction>
</comment>
<dbReference type="GO" id="GO:0141016">
    <property type="term" value="F:G/T mismatch-specific thymine-DNA glycosylase activity"/>
    <property type="evidence" value="ECO:0007669"/>
    <property type="project" value="UniProtKB-EC"/>
</dbReference>
<dbReference type="FunFam" id="1.10.340.30:FF:000001">
    <property type="entry name" value="Endonuclease III"/>
    <property type="match status" value="1"/>
</dbReference>
<proteinExistence type="inferred from homology"/>
<evidence type="ECO:0000256" key="13">
    <source>
        <dbReference type="HAMAP-Rule" id="MF_00942"/>
    </source>
</evidence>
<reference evidence="15 16" key="1">
    <citation type="submission" date="2023-07" db="EMBL/GenBank/DDBJ databases">
        <title>Closed genoem sequence of Methanosarcinaceae archaeon Ac7.</title>
        <authorList>
            <person name="Poehlein A."/>
            <person name="Protasov E."/>
            <person name="Platt K."/>
            <person name="Reeh H."/>
            <person name="Daniel R."/>
            <person name="Brune A."/>
        </authorList>
    </citation>
    <scope>NUCLEOTIDE SEQUENCE [LARGE SCALE GENOMIC DNA]</scope>
    <source>
        <strain evidence="15 16">Ac7</strain>
    </source>
</reference>
<keyword evidence="3 13" id="KW-0479">Metal-binding</keyword>
<dbReference type="PROSITE" id="PS00764">
    <property type="entry name" value="ENDONUCLEASE_III_1"/>
    <property type="match status" value="1"/>
</dbReference>
<dbReference type="GO" id="GO:0006285">
    <property type="term" value="P:base-excision repair, AP site formation"/>
    <property type="evidence" value="ECO:0007669"/>
    <property type="project" value="TreeGrafter"/>
</dbReference>
<evidence type="ECO:0000256" key="8">
    <source>
        <dbReference type="ARBA" id="ARBA00023125"/>
    </source>
</evidence>
<feature type="binding site" evidence="13">
    <location>
        <position position="234"/>
    </location>
    <ligand>
        <name>[4Fe-4S] cluster</name>
        <dbReference type="ChEBI" id="CHEBI:49883"/>
    </ligand>
</feature>
<dbReference type="EMBL" id="CP131060">
    <property type="protein sequence ID" value="WNY24879.1"/>
    <property type="molecule type" value="Genomic_DNA"/>
</dbReference>
<evidence type="ECO:0000256" key="5">
    <source>
        <dbReference type="ARBA" id="ARBA00022801"/>
    </source>
</evidence>
<dbReference type="SMART" id="SM00478">
    <property type="entry name" value="ENDO3c"/>
    <property type="match status" value="1"/>
</dbReference>
<dbReference type="AlphaFoldDB" id="A0AA96V1S5"/>
<keyword evidence="8 13" id="KW-0238">DNA-binding</keyword>
<keyword evidence="10 13" id="KW-0456">Lyase</keyword>
<dbReference type="Pfam" id="PF00633">
    <property type="entry name" value="HHH"/>
    <property type="match status" value="1"/>
</dbReference>
<keyword evidence="16" id="KW-1185">Reference proteome</keyword>
<dbReference type="FunFam" id="1.10.1670.10:FF:000001">
    <property type="entry name" value="Endonuclease III"/>
    <property type="match status" value="1"/>
</dbReference>
<keyword evidence="15" id="KW-0255">Endonuclease</keyword>
<keyword evidence="2 13" id="KW-0004">4Fe-4S</keyword>
<keyword evidence="15" id="KW-0540">Nuclease</keyword>
<dbReference type="HAMAP" id="MF_00942">
    <property type="entry name" value="Nth"/>
    <property type="match status" value="1"/>
</dbReference>
<dbReference type="InterPro" id="IPR023170">
    <property type="entry name" value="HhH_base_excis_C"/>
</dbReference>
<dbReference type="InterPro" id="IPR011257">
    <property type="entry name" value="DNA_glycosylase"/>
</dbReference>
<feature type="binding site" evidence="13">
    <location>
        <position position="243"/>
    </location>
    <ligand>
        <name>[4Fe-4S] cluster</name>
        <dbReference type="ChEBI" id="CHEBI:49883"/>
    </ligand>
</feature>
<sequence>MSSKINTKAEKTQALPISNLKSKTYPLSSLPAFPISKRPDNRKNFNAIWEILSQTYPKPEIELDFKTPFELLAATIMSAQCTDVQVNAVTKVLFPKYPTIQNYANADQTVFEKEIYSTGFYHTKAKHIIQCAQIIIEKYDSKVPDTMEELVKLPGVGRKTANIVLARGYGIIDGIAVDTHVKRLSNKLGFTENEDPEKIEKDLMKLADKKDYDDLSLTLIFHGRRVCNAQRPKCDICGIQELCPSAFL</sequence>
<keyword evidence="11 13" id="KW-0326">Glycosidase</keyword>
<comment type="similarity">
    <text evidence="1 13">Belongs to the Nth/MutY family.</text>
</comment>
<keyword evidence="4 13" id="KW-0227">DNA damage</keyword>
<evidence type="ECO:0000256" key="2">
    <source>
        <dbReference type="ARBA" id="ARBA00022485"/>
    </source>
</evidence>
<dbReference type="PANTHER" id="PTHR10359">
    <property type="entry name" value="A/G-SPECIFIC ADENINE GLYCOSYLASE/ENDONUCLEASE III"/>
    <property type="match status" value="1"/>
</dbReference>
<dbReference type="InterPro" id="IPR004036">
    <property type="entry name" value="Endonuclease-III-like_CS2"/>
</dbReference>
<keyword evidence="9 13" id="KW-0234">DNA repair</keyword>
<accession>A0AA96V1S5</accession>
<evidence type="ECO:0000256" key="7">
    <source>
        <dbReference type="ARBA" id="ARBA00023014"/>
    </source>
</evidence>
<dbReference type="InterPro" id="IPR003651">
    <property type="entry name" value="Endonuclease3_FeS-loop_motif"/>
</dbReference>
<evidence type="ECO:0000256" key="9">
    <source>
        <dbReference type="ARBA" id="ARBA00023204"/>
    </source>
</evidence>